<dbReference type="Pfam" id="PF00067">
    <property type="entry name" value="p450"/>
    <property type="match status" value="1"/>
</dbReference>
<keyword evidence="9" id="KW-1185">Reference proteome</keyword>
<dbReference type="InterPro" id="IPR001128">
    <property type="entry name" value="Cyt_P450"/>
</dbReference>
<evidence type="ECO:0000256" key="3">
    <source>
        <dbReference type="ARBA" id="ARBA00022723"/>
    </source>
</evidence>
<dbReference type="InterPro" id="IPR002401">
    <property type="entry name" value="Cyt_P450_E_grp-I"/>
</dbReference>
<dbReference type="CDD" id="cd11041">
    <property type="entry name" value="CYP503A1-like"/>
    <property type="match status" value="1"/>
</dbReference>
<dbReference type="GO" id="GO:0020037">
    <property type="term" value="F:heme binding"/>
    <property type="evidence" value="ECO:0007669"/>
    <property type="project" value="InterPro"/>
</dbReference>
<accession>A0AAW0FEA1</accession>
<keyword evidence="3 6" id="KW-0479">Metal-binding</keyword>
<evidence type="ECO:0000256" key="1">
    <source>
        <dbReference type="ARBA" id="ARBA00001971"/>
    </source>
</evidence>
<proteinExistence type="inferred from homology"/>
<reference evidence="8 9" key="1">
    <citation type="submission" date="2022-09" db="EMBL/GenBank/DDBJ databases">
        <authorList>
            <person name="Palmer J.M."/>
        </authorList>
    </citation>
    <scope>NUCLEOTIDE SEQUENCE [LARGE SCALE GENOMIC DNA]</scope>
    <source>
        <strain evidence="8 9">DSM 7382</strain>
    </source>
</reference>
<dbReference type="GO" id="GO:0004497">
    <property type="term" value="F:monooxygenase activity"/>
    <property type="evidence" value="ECO:0007669"/>
    <property type="project" value="UniProtKB-KW"/>
</dbReference>
<comment type="caution">
    <text evidence="8">The sequence shown here is derived from an EMBL/GenBank/DDBJ whole genome shotgun (WGS) entry which is preliminary data.</text>
</comment>
<keyword evidence="6 7" id="KW-0349">Heme</keyword>
<dbReference type="Gene3D" id="1.10.630.10">
    <property type="entry name" value="Cytochrome P450"/>
    <property type="match status" value="1"/>
</dbReference>
<evidence type="ECO:0000256" key="4">
    <source>
        <dbReference type="ARBA" id="ARBA00023002"/>
    </source>
</evidence>
<dbReference type="SUPFAM" id="SSF48264">
    <property type="entry name" value="Cytochrome P450"/>
    <property type="match status" value="1"/>
</dbReference>
<evidence type="ECO:0008006" key="10">
    <source>
        <dbReference type="Google" id="ProtNLM"/>
    </source>
</evidence>
<protein>
    <recommendedName>
        <fullName evidence="10">Cytochrome P450</fullName>
    </recommendedName>
</protein>
<keyword evidence="5 6" id="KW-0408">Iron</keyword>
<keyword evidence="7" id="KW-0503">Monooxygenase</keyword>
<name>A0AAW0FEA1_9APHY</name>
<dbReference type="InterPro" id="IPR017972">
    <property type="entry name" value="Cyt_P450_CS"/>
</dbReference>
<comment type="similarity">
    <text evidence="2 7">Belongs to the cytochrome P450 family.</text>
</comment>
<dbReference type="AlphaFoldDB" id="A0AAW0FEA1"/>
<dbReference type="PROSITE" id="PS00086">
    <property type="entry name" value="CYTOCHROME_P450"/>
    <property type="match status" value="1"/>
</dbReference>
<evidence type="ECO:0000256" key="7">
    <source>
        <dbReference type="RuleBase" id="RU000461"/>
    </source>
</evidence>
<evidence type="ECO:0000313" key="9">
    <source>
        <dbReference type="Proteomes" id="UP001385951"/>
    </source>
</evidence>
<dbReference type="InterPro" id="IPR036396">
    <property type="entry name" value="Cyt_P450_sf"/>
</dbReference>
<evidence type="ECO:0000256" key="2">
    <source>
        <dbReference type="ARBA" id="ARBA00010617"/>
    </source>
</evidence>
<feature type="binding site" description="axial binding residue" evidence="6">
    <location>
        <position position="441"/>
    </location>
    <ligand>
        <name>heme</name>
        <dbReference type="ChEBI" id="CHEBI:30413"/>
    </ligand>
    <ligandPart>
        <name>Fe</name>
        <dbReference type="ChEBI" id="CHEBI:18248"/>
    </ligandPart>
</feature>
<gene>
    <name evidence="8" type="ORF">QCA50_017990</name>
</gene>
<sequence length="497" mass="56823">MEDIAFLKWLGTFAAVGLIWACGRRFYRLRHIPTVGGPSLPILSYLGVIRLMHDARNMLHEGYNKHYGSLFKVAFPNQWFVVVTGDKLIDELRRLPDDVALFKDAIKDLLELDTTIGPAFHADPYHIDVIRTQLTRGIGNAFPSLYNEIEDAFEELLPVYANQWTVVDDMLQKLQRITARVSNRAFVGMPICRNNTYLDLVIQHTMDIAWTRKRMILIPRFLKPLAAMFFSRALNDINQGHELLLPVLVERRNKFDNQEKDPASGPSDYLDCLMEAALLRGKGLESVTQMIFATNFAAIHTSSNSMMYFLYDVAAHPDCIPSLREEIQEVVRDQGWTKDAVGKLLKLDSFMRESQRFNGTSAISVMRKSVKGVTFSNGQYVPPGVVMVVPAREIHFDSRVYDNPDVFDPLRFYTMRANGVNEQFANTSTSYVAFGLGKHACPGRFFASCELKAMAAHLLLHYDWKFETGKDRPENRWFAVSVMPDTDVELLFKKREW</sequence>
<dbReference type="EMBL" id="JASBNA010000064">
    <property type="protein sequence ID" value="KAK7679046.1"/>
    <property type="molecule type" value="Genomic_DNA"/>
</dbReference>
<dbReference type="PRINTS" id="PR00463">
    <property type="entry name" value="EP450I"/>
</dbReference>
<evidence type="ECO:0000256" key="5">
    <source>
        <dbReference type="ARBA" id="ARBA00023004"/>
    </source>
</evidence>
<keyword evidence="4 7" id="KW-0560">Oxidoreductase</keyword>
<dbReference type="GO" id="GO:0016705">
    <property type="term" value="F:oxidoreductase activity, acting on paired donors, with incorporation or reduction of molecular oxygen"/>
    <property type="evidence" value="ECO:0007669"/>
    <property type="project" value="InterPro"/>
</dbReference>
<dbReference type="PANTHER" id="PTHR46206">
    <property type="entry name" value="CYTOCHROME P450"/>
    <property type="match status" value="1"/>
</dbReference>
<evidence type="ECO:0000313" key="8">
    <source>
        <dbReference type="EMBL" id="KAK7679046.1"/>
    </source>
</evidence>
<dbReference type="GO" id="GO:0005506">
    <property type="term" value="F:iron ion binding"/>
    <property type="evidence" value="ECO:0007669"/>
    <property type="project" value="InterPro"/>
</dbReference>
<comment type="cofactor">
    <cofactor evidence="1 6">
        <name>heme</name>
        <dbReference type="ChEBI" id="CHEBI:30413"/>
    </cofactor>
</comment>
<organism evidence="8 9">
    <name type="scientific">Cerrena zonata</name>
    <dbReference type="NCBI Taxonomy" id="2478898"/>
    <lineage>
        <taxon>Eukaryota</taxon>
        <taxon>Fungi</taxon>
        <taxon>Dikarya</taxon>
        <taxon>Basidiomycota</taxon>
        <taxon>Agaricomycotina</taxon>
        <taxon>Agaricomycetes</taxon>
        <taxon>Polyporales</taxon>
        <taxon>Cerrenaceae</taxon>
        <taxon>Cerrena</taxon>
    </lineage>
</organism>
<evidence type="ECO:0000256" key="6">
    <source>
        <dbReference type="PIRSR" id="PIRSR602401-1"/>
    </source>
</evidence>
<dbReference type="Proteomes" id="UP001385951">
    <property type="component" value="Unassembled WGS sequence"/>
</dbReference>